<proteinExistence type="predicted"/>
<dbReference type="InterPro" id="IPR016047">
    <property type="entry name" value="M23ase_b-sheet_dom"/>
</dbReference>
<feature type="region of interest" description="Disordered" evidence="1">
    <location>
        <begin position="93"/>
        <end position="147"/>
    </location>
</feature>
<evidence type="ECO:0000259" key="3">
    <source>
        <dbReference type="Pfam" id="PF01551"/>
    </source>
</evidence>
<keyword evidence="2" id="KW-1133">Transmembrane helix</keyword>
<feature type="compositionally biased region" description="Polar residues" evidence="1">
    <location>
        <begin position="44"/>
        <end position="58"/>
    </location>
</feature>
<dbReference type="Gene3D" id="2.70.70.10">
    <property type="entry name" value="Glucose Permease (Domain IIA)"/>
    <property type="match status" value="1"/>
</dbReference>
<evidence type="ECO:0000313" key="5">
    <source>
        <dbReference type="Proteomes" id="UP000190286"/>
    </source>
</evidence>
<feature type="transmembrane region" description="Helical" evidence="2">
    <location>
        <begin position="223"/>
        <end position="247"/>
    </location>
</feature>
<keyword evidence="2" id="KW-0812">Transmembrane</keyword>
<sequence>MKDIKEKPTEHMPRSNATGKIPKAALKNAWTEAKEKSRTKLRESTSAQGAGDYTTANDTGGMLADTSYSAIKKNTDFNVQQGRRFTRKQIEKYKERRAAEQTETTRAHTASERGVSPKQAGHDTLTDAEQRSRRGADLPRQRAKEKAVTAKTVPRDIRGVTQSQRQLRTAANETVWSITTQAQMQTRTRQVQLAIQKAASSTRKTAVAVRSAIRHFLVGLHSLVAAIAAGISVALSIIIVISLVAFVSGSAYGIFFAANAPNTDTITVQQAVETLTAEYRDRLEEISDTVQHDRQDITANDDVYYIRWQDVLAVFSSYVSGNEQGAPVAALTEEQVDKLRETMWAMNAVDCSTHPETTTIETTDEDGNPTTTEITETVLAIELTHKTPDEMAADYHFTTRQNTYLQLLQDPQYEELWAELLGGFAQGGGELMTPDSTRTPTGTLQWPLPVAGTITSQFGHRVDPITGEVSSHTGTDIACAEGTPILAAADGIVTVANGLDSWGGSYGYYIQIDHGGGLETLYAHCSSICVITGQQVQVGQVIGYVGHTGRATGNHLHFEVHINGVRRDAETYFTI</sequence>
<evidence type="ECO:0000256" key="1">
    <source>
        <dbReference type="SAM" id="MobiDB-lite"/>
    </source>
</evidence>
<dbReference type="Pfam" id="PF01551">
    <property type="entry name" value="Peptidase_M23"/>
    <property type="match status" value="1"/>
</dbReference>
<organism evidence="4 5">
    <name type="scientific">Gemmiger formicilis</name>
    <dbReference type="NCBI Taxonomy" id="745368"/>
    <lineage>
        <taxon>Bacteria</taxon>
        <taxon>Bacillati</taxon>
        <taxon>Bacillota</taxon>
        <taxon>Clostridia</taxon>
        <taxon>Eubacteriales</taxon>
        <taxon>Gemmiger</taxon>
    </lineage>
</organism>
<dbReference type="PANTHER" id="PTHR21666:SF270">
    <property type="entry name" value="MUREIN HYDROLASE ACTIVATOR ENVC"/>
    <property type="match status" value="1"/>
</dbReference>
<dbReference type="CDD" id="cd12797">
    <property type="entry name" value="M23_peptidase"/>
    <property type="match status" value="1"/>
</dbReference>
<dbReference type="PANTHER" id="PTHR21666">
    <property type="entry name" value="PEPTIDASE-RELATED"/>
    <property type="match status" value="1"/>
</dbReference>
<feature type="domain" description="M23ase beta-sheet core" evidence="3">
    <location>
        <begin position="471"/>
        <end position="567"/>
    </location>
</feature>
<name>A0A1T4Y5B1_9FIRM</name>
<dbReference type="STRING" id="745368.SAMN02745178_02767"/>
<dbReference type="GeneID" id="93339462"/>
<accession>A0A1T4Y5B1</accession>
<keyword evidence="2" id="KW-0472">Membrane</keyword>
<feature type="compositionally biased region" description="Basic and acidic residues" evidence="1">
    <location>
        <begin position="32"/>
        <end position="43"/>
    </location>
</feature>
<protein>
    <submittedName>
        <fullName evidence="4">Peptidase family M23</fullName>
    </submittedName>
</protein>
<dbReference type="EMBL" id="FUYF01000038">
    <property type="protein sequence ID" value="SKA97002.1"/>
    <property type="molecule type" value="Genomic_DNA"/>
</dbReference>
<dbReference type="GO" id="GO:0004222">
    <property type="term" value="F:metalloendopeptidase activity"/>
    <property type="evidence" value="ECO:0007669"/>
    <property type="project" value="TreeGrafter"/>
</dbReference>
<evidence type="ECO:0000313" key="4">
    <source>
        <dbReference type="EMBL" id="SKA97002.1"/>
    </source>
</evidence>
<feature type="region of interest" description="Disordered" evidence="1">
    <location>
        <begin position="1"/>
        <end position="59"/>
    </location>
</feature>
<dbReference type="InterPro" id="IPR050570">
    <property type="entry name" value="Cell_wall_metabolism_enzyme"/>
</dbReference>
<feature type="compositionally biased region" description="Basic and acidic residues" evidence="1">
    <location>
        <begin position="93"/>
        <end position="111"/>
    </location>
</feature>
<dbReference type="InterPro" id="IPR011055">
    <property type="entry name" value="Dup_hybrid_motif"/>
</dbReference>
<dbReference type="AlphaFoldDB" id="A0A1T4Y5B1"/>
<dbReference type="SUPFAM" id="SSF51261">
    <property type="entry name" value="Duplicated hybrid motif"/>
    <property type="match status" value="1"/>
</dbReference>
<reference evidence="4 5" key="1">
    <citation type="submission" date="2017-02" db="EMBL/GenBank/DDBJ databases">
        <authorList>
            <person name="Peterson S.W."/>
        </authorList>
    </citation>
    <scope>NUCLEOTIDE SEQUENCE [LARGE SCALE GENOMIC DNA]</scope>
    <source>
        <strain evidence="4 5">ATCC 27749</strain>
    </source>
</reference>
<dbReference type="RefSeq" id="WP_242943476.1">
    <property type="nucleotide sequence ID" value="NZ_FUYF01000038.1"/>
</dbReference>
<dbReference type="Proteomes" id="UP000190286">
    <property type="component" value="Unassembled WGS sequence"/>
</dbReference>
<feature type="compositionally biased region" description="Basic and acidic residues" evidence="1">
    <location>
        <begin position="1"/>
        <end position="13"/>
    </location>
</feature>
<evidence type="ECO:0000256" key="2">
    <source>
        <dbReference type="SAM" id="Phobius"/>
    </source>
</evidence>
<keyword evidence="5" id="KW-1185">Reference proteome</keyword>
<feature type="compositionally biased region" description="Basic and acidic residues" evidence="1">
    <location>
        <begin position="120"/>
        <end position="147"/>
    </location>
</feature>
<gene>
    <name evidence="4" type="ORF">SAMN02745178_02767</name>
</gene>